<organism evidence="3 4">
    <name type="scientific">Methanolacinia petrolearia (strain DSM 11571 / OCM 486 / SEBR 4847)</name>
    <name type="common">Methanoplanus petrolearius</name>
    <dbReference type="NCBI Taxonomy" id="679926"/>
    <lineage>
        <taxon>Archaea</taxon>
        <taxon>Methanobacteriati</taxon>
        <taxon>Methanobacteriota</taxon>
        <taxon>Stenosarchaea group</taxon>
        <taxon>Methanomicrobia</taxon>
        <taxon>Methanomicrobiales</taxon>
        <taxon>Methanomicrobiaceae</taxon>
        <taxon>Methanolacinia</taxon>
    </lineage>
</organism>
<dbReference type="GeneID" id="9744124"/>
<dbReference type="STRING" id="679926.Mpet_1652"/>
<evidence type="ECO:0000259" key="2">
    <source>
        <dbReference type="Pfam" id="PF07786"/>
    </source>
</evidence>
<dbReference type="AlphaFoldDB" id="E1RHA1"/>
<keyword evidence="1" id="KW-0472">Membrane</keyword>
<proteinExistence type="predicted"/>
<evidence type="ECO:0000256" key="1">
    <source>
        <dbReference type="SAM" id="Phobius"/>
    </source>
</evidence>
<dbReference type="KEGG" id="mpi:Mpet_1652"/>
<feature type="transmembrane region" description="Helical" evidence="1">
    <location>
        <begin position="140"/>
        <end position="168"/>
    </location>
</feature>
<feature type="transmembrane region" description="Helical" evidence="1">
    <location>
        <begin position="114"/>
        <end position="133"/>
    </location>
</feature>
<dbReference type="EMBL" id="CP002117">
    <property type="protein sequence ID" value="ADN36405.1"/>
    <property type="molecule type" value="Genomic_DNA"/>
</dbReference>
<accession>E1RHA1</accession>
<gene>
    <name evidence="3" type="ordered locus">Mpet_1652</name>
</gene>
<feature type="transmembrane region" description="Helical" evidence="1">
    <location>
        <begin position="47"/>
        <end position="70"/>
    </location>
</feature>
<evidence type="ECO:0000313" key="4">
    <source>
        <dbReference type="Proteomes" id="UP000006565"/>
    </source>
</evidence>
<keyword evidence="1" id="KW-0812">Transmembrane</keyword>
<feature type="transmembrane region" description="Helical" evidence="1">
    <location>
        <begin position="91"/>
        <end position="108"/>
    </location>
</feature>
<feature type="transmembrane region" description="Helical" evidence="1">
    <location>
        <begin position="21"/>
        <end position="41"/>
    </location>
</feature>
<dbReference type="Pfam" id="PF07786">
    <property type="entry name" value="HGSNAT_cat"/>
    <property type="match status" value="1"/>
</dbReference>
<dbReference type="InterPro" id="IPR012429">
    <property type="entry name" value="HGSNAT_cat"/>
</dbReference>
<keyword evidence="1" id="KW-1133">Transmembrane helix</keyword>
<dbReference type="HOGENOM" id="CLU_067755_0_1_2"/>
<sequence length="251" mass="28106">MNNGTVTRRIPEIDLFRGTAVMMMILFHTVFDLYYFGLFNIDIHSGFWGGFGYITGFLFVFIAGISAWISRMRAESRLDEKGILIKFLKRGLFIFSIGLGITAVTWFFAPKSAIIFGTLHLIGLSIILAPLFFRFSVKNIYIAAAIILAGLLIQGVSGDPALTIIGIHAPDFSTLDYKPLIPWFGYFLAGIAFSAFMYPNGRERSRLRSVKIPAPEFIQLIGRHSLIIYLVHQPVIILLLSLISGKMLLSF</sequence>
<protein>
    <recommendedName>
        <fullName evidence="2">Heparan-alpha-glucosaminide N-acetyltransferase catalytic domain-containing protein</fullName>
    </recommendedName>
</protein>
<evidence type="ECO:0000313" key="3">
    <source>
        <dbReference type="EMBL" id="ADN36405.1"/>
    </source>
</evidence>
<feature type="domain" description="Heparan-alpha-glucosaminide N-acetyltransferase catalytic" evidence="2">
    <location>
        <begin position="9"/>
        <end position="234"/>
    </location>
</feature>
<dbReference type="RefSeq" id="WP_013329582.1">
    <property type="nucleotide sequence ID" value="NC_014507.1"/>
</dbReference>
<name>E1RHA1_METP4</name>
<dbReference type="OrthoDB" id="51594at2157"/>
<reference evidence="3 4" key="1">
    <citation type="journal article" date="2010" name="Stand. Genomic Sci.">
        <title>Complete genome sequence of Methanoplanus petrolearius type strain (SEBR 4847).</title>
        <authorList>
            <person name="Brambilla E."/>
            <person name="Djao O.D."/>
            <person name="Daligault H."/>
            <person name="Lapidus A."/>
            <person name="Lucas S."/>
            <person name="Hammon N."/>
            <person name="Nolan M."/>
            <person name="Tice H."/>
            <person name="Cheng J.F."/>
            <person name="Han C."/>
            <person name="Tapia R."/>
            <person name="Goodwin L."/>
            <person name="Pitluck S."/>
            <person name="Liolios K."/>
            <person name="Ivanova N."/>
            <person name="Mavromatis K."/>
            <person name="Mikhailova N."/>
            <person name="Pati A."/>
            <person name="Chen A."/>
            <person name="Palaniappan K."/>
            <person name="Land M."/>
            <person name="Hauser L."/>
            <person name="Chang Y.J."/>
            <person name="Jeffries C.D."/>
            <person name="Rohde M."/>
            <person name="Spring S."/>
            <person name="Sikorski J."/>
            <person name="Goker M."/>
            <person name="Woyke T."/>
            <person name="Bristow J."/>
            <person name="Eisen J.A."/>
            <person name="Markowitz V."/>
            <person name="Hugenholtz P."/>
            <person name="Kyrpides N.C."/>
            <person name="Klenk H.P."/>
        </authorList>
    </citation>
    <scope>NUCLEOTIDE SEQUENCE [LARGE SCALE GENOMIC DNA]</scope>
    <source>
        <strain evidence="4">DSM 11571 / OCM 486 / SEBR 4847</strain>
    </source>
</reference>
<dbReference type="Proteomes" id="UP000006565">
    <property type="component" value="Chromosome"/>
</dbReference>
<keyword evidence="4" id="KW-1185">Reference proteome</keyword>
<dbReference type="eggNOG" id="arCOG04370">
    <property type="taxonomic scope" value="Archaea"/>
</dbReference>
<feature type="transmembrane region" description="Helical" evidence="1">
    <location>
        <begin position="180"/>
        <end position="198"/>
    </location>
</feature>
<feature type="transmembrane region" description="Helical" evidence="1">
    <location>
        <begin position="226"/>
        <end position="249"/>
    </location>
</feature>